<dbReference type="InterPro" id="IPR014942">
    <property type="entry name" value="AbiEii"/>
</dbReference>
<reference evidence="1 2" key="1">
    <citation type="submission" date="2016-08" db="EMBL/GenBank/DDBJ databases">
        <authorList>
            <person name="Seilhamer J.J."/>
        </authorList>
    </citation>
    <scope>NUCLEOTIDE SEQUENCE [LARGE SCALE GENOMIC DNA]</scope>
    <source>
        <strain evidence="1">ING2-E5A</strain>
    </source>
</reference>
<dbReference type="STRING" id="1642646.ING2E5A_2771"/>
<keyword evidence="2" id="KW-1185">Reference proteome</keyword>
<name>A0A1G4GAI8_9BACT</name>
<dbReference type="KEGG" id="pmuc:ING2E5A_2771"/>
<proteinExistence type="predicted"/>
<gene>
    <name evidence="1" type="ORF">ING2E5A_2771</name>
</gene>
<dbReference type="Gene3D" id="3.10.450.620">
    <property type="entry name" value="JHP933, nucleotidyltransferase-like core domain"/>
    <property type="match status" value="1"/>
</dbReference>
<evidence type="ECO:0008006" key="3">
    <source>
        <dbReference type="Google" id="ProtNLM"/>
    </source>
</evidence>
<evidence type="ECO:0000313" key="1">
    <source>
        <dbReference type="EMBL" id="SCM59566.1"/>
    </source>
</evidence>
<organism evidence="1 2">
    <name type="scientific">Petrimonas mucosa</name>
    <dbReference type="NCBI Taxonomy" id="1642646"/>
    <lineage>
        <taxon>Bacteria</taxon>
        <taxon>Pseudomonadati</taxon>
        <taxon>Bacteroidota</taxon>
        <taxon>Bacteroidia</taxon>
        <taxon>Bacteroidales</taxon>
        <taxon>Dysgonomonadaceae</taxon>
        <taxon>Petrimonas</taxon>
    </lineage>
</organism>
<evidence type="ECO:0000313" key="2">
    <source>
        <dbReference type="Proteomes" id="UP000178485"/>
    </source>
</evidence>
<accession>A0A1G4GAI8</accession>
<dbReference type="Proteomes" id="UP000178485">
    <property type="component" value="Chromosome i"/>
</dbReference>
<protein>
    <recommendedName>
        <fullName evidence="3">Nucleotidyl transferase AbiEii/AbiGii toxin family protein</fullName>
    </recommendedName>
</protein>
<dbReference type="AlphaFoldDB" id="A0A1G4GAI8"/>
<dbReference type="Pfam" id="PF08843">
    <property type="entry name" value="AbiEii"/>
    <property type="match status" value="1"/>
</dbReference>
<dbReference type="EMBL" id="LT608328">
    <property type="protein sequence ID" value="SCM59566.1"/>
    <property type="molecule type" value="Genomic_DNA"/>
</dbReference>
<dbReference type="RefSeq" id="WP_071137835.1">
    <property type="nucleotide sequence ID" value="NZ_DUQN01000082.1"/>
</dbReference>
<sequence length="271" mass="31965">MSLFDQMLARYSEEDGNKNATYEVMQEIILAGLYRGGFFNKAAFYGGTCLRIFHGMKRFSEDMDFSLVASDADFQLEEYFPSIINEFNAVGKEVVISKKEKSTFGRVESAFLKDNTAVYDLKFQTVKSIKIKIEVDIDPPMKFDTEQKLLLLPYSFMTRCFVLSDLYAGKMHAVVFRKWKQRVKGRDWYDFEWFVRNGVRLNFNHLQERIKQFDGVEMSKEKFINELKERLANTDIEMVKRDVLPFIKNPDELEIWSNDYFLQLADMVKFE</sequence>